<keyword evidence="2" id="KW-0732">Signal</keyword>
<accession>A0ABU9C012</accession>
<comment type="caution">
    <text evidence="3">The sequence shown here is derived from an EMBL/GenBank/DDBJ whole genome shotgun (WGS) entry which is preliminary data.</text>
</comment>
<feature type="signal peptide" evidence="2">
    <location>
        <begin position="1"/>
        <end position="23"/>
    </location>
</feature>
<dbReference type="Proteomes" id="UP001371218">
    <property type="component" value="Unassembled WGS sequence"/>
</dbReference>
<protein>
    <recommendedName>
        <fullName evidence="5">Cytochrome c domain-containing protein</fullName>
    </recommendedName>
</protein>
<evidence type="ECO:0000313" key="3">
    <source>
        <dbReference type="EMBL" id="MEK8034175.1"/>
    </source>
</evidence>
<keyword evidence="4" id="KW-1185">Reference proteome</keyword>
<reference evidence="3 4" key="1">
    <citation type="submission" date="2024-04" db="EMBL/GenBank/DDBJ databases">
        <title>Novel species of the genus Ideonella isolated from streams.</title>
        <authorList>
            <person name="Lu H."/>
        </authorList>
    </citation>
    <scope>NUCLEOTIDE SEQUENCE [LARGE SCALE GENOMIC DNA]</scope>
    <source>
        <strain evidence="3 4">DXS29W</strain>
    </source>
</reference>
<evidence type="ECO:0000256" key="1">
    <source>
        <dbReference type="SAM" id="MobiDB-lite"/>
    </source>
</evidence>
<organism evidence="3 4">
    <name type="scientific">Ideonella lacteola</name>
    <dbReference type="NCBI Taxonomy" id="2984193"/>
    <lineage>
        <taxon>Bacteria</taxon>
        <taxon>Pseudomonadati</taxon>
        <taxon>Pseudomonadota</taxon>
        <taxon>Betaproteobacteria</taxon>
        <taxon>Burkholderiales</taxon>
        <taxon>Sphaerotilaceae</taxon>
        <taxon>Ideonella</taxon>
    </lineage>
</organism>
<feature type="chain" id="PRO_5046276839" description="Cytochrome c domain-containing protein" evidence="2">
    <location>
        <begin position="24"/>
        <end position="362"/>
    </location>
</feature>
<dbReference type="PROSITE" id="PS51257">
    <property type="entry name" value="PROKAR_LIPOPROTEIN"/>
    <property type="match status" value="1"/>
</dbReference>
<evidence type="ECO:0000313" key="4">
    <source>
        <dbReference type="Proteomes" id="UP001371218"/>
    </source>
</evidence>
<dbReference type="RefSeq" id="WP_341428604.1">
    <property type="nucleotide sequence ID" value="NZ_JBBUTG010000026.1"/>
</dbReference>
<name>A0ABU9C012_9BURK</name>
<evidence type="ECO:0000256" key="2">
    <source>
        <dbReference type="SAM" id="SignalP"/>
    </source>
</evidence>
<dbReference type="EMBL" id="JBBUTG010000026">
    <property type="protein sequence ID" value="MEK8034175.1"/>
    <property type="molecule type" value="Genomic_DNA"/>
</dbReference>
<evidence type="ECO:0008006" key="5">
    <source>
        <dbReference type="Google" id="ProtNLM"/>
    </source>
</evidence>
<proteinExistence type="predicted"/>
<gene>
    <name evidence="3" type="ORF">AACH06_25395</name>
</gene>
<sequence length="362" mass="40510">MTKKLKPSALVAAAVAACMPVLAQAPADADATQTKVIQAAAQIADELSRLCPVAGPADQAAFDKCRAGLFRDSRFKRSLQSFVLWGRQRDPAAKLVDTKLTQFGPDVLAGMYVPLFMFNGQFSVNYVEREKLYEIRLETAFRNGLPPGQFPYPFWHEAEKWGMYEKANDLILWWDPKIERVKVAQFTMFGSHPPIQANAHVTPPAFDGQWRWTDAQGRSQPTVTVFDGLFRADNPYIGKLDSAYKSLALRMRESQCMDCHVPNNPDGSKRLVLLQTPMHAASEIKRLMKSVRDDRMPRDELGIEKPLDDASKAALLTEGAAFERLVDLAKQWEVRHEAALASEETPAPGIALRQTDEPTRQP</sequence>
<feature type="region of interest" description="Disordered" evidence="1">
    <location>
        <begin position="339"/>
        <end position="362"/>
    </location>
</feature>